<organism evidence="4 5">
    <name type="scientific">Heracleum sosnowskyi</name>
    <dbReference type="NCBI Taxonomy" id="360622"/>
    <lineage>
        <taxon>Eukaryota</taxon>
        <taxon>Viridiplantae</taxon>
        <taxon>Streptophyta</taxon>
        <taxon>Embryophyta</taxon>
        <taxon>Tracheophyta</taxon>
        <taxon>Spermatophyta</taxon>
        <taxon>Magnoliopsida</taxon>
        <taxon>eudicotyledons</taxon>
        <taxon>Gunneridae</taxon>
        <taxon>Pentapetalae</taxon>
        <taxon>asterids</taxon>
        <taxon>campanulids</taxon>
        <taxon>Apiales</taxon>
        <taxon>Apiaceae</taxon>
        <taxon>Apioideae</taxon>
        <taxon>apioid superclade</taxon>
        <taxon>Tordylieae</taxon>
        <taxon>Tordyliinae</taxon>
        <taxon>Heracleum</taxon>
    </lineage>
</organism>
<dbReference type="PANTHER" id="PTHR48024">
    <property type="entry name" value="GEO13361P1-RELATED"/>
    <property type="match status" value="1"/>
</dbReference>
<dbReference type="SMART" id="SM00360">
    <property type="entry name" value="RRM"/>
    <property type="match status" value="2"/>
</dbReference>
<dbReference type="Gene3D" id="3.30.70.330">
    <property type="match status" value="2"/>
</dbReference>
<dbReference type="GO" id="GO:0005634">
    <property type="term" value="C:nucleus"/>
    <property type="evidence" value="ECO:0007669"/>
    <property type="project" value="TreeGrafter"/>
</dbReference>
<accession>A0AAD8IPH6</accession>
<evidence type="ECO:0000256" key="1">
    <source>
        <dbReference type="ARBA" id="ARBA00022884"/>
    </source>
</evidence>
<dbReference type="InterPro" id="IPR035979">
    <property type="entry name" value="RBD_domain_sf"/>
</dbReference>
<evidence type="ECO:0000259" key="3">
    <source>
        <dbReference type="PROSITE" id="PS50102"/>
    </source>
</evidence>
<comment type="caution">
    <text evidence="4">The sequence shown here is derived from an EMBL/GenBank/DDBJ whole genome shotgun (WGS) entry which is preliminary data.</text>
</comment>
<reference evidence="4" key="1">
    <citation type="submission" date="2023-02" db="EMBL/GenBank/DDBJ databases">
        <title>Genome of toxic invasive species Heracleum sosnowskyi carries increased number of genes despite the absence of recent whole-genome duplications.</title>
        <authorList>
            <person name="Schelkunov M."/>
            <person name="Shtratnikova V."/>
            <person name="Makarenko M."/>
            <person name="Klepikova A."/>
            <person name="Omelchenko D."/>
            <person name="Novikova G."/>
            <person name="Obukhova E."/>
            <person name="Bogdanov V."/>
            <person name="Penin A."/>
            <person name="Logacheva M."/>
        </authorList>
    </citation>
    <scope>NUCLEOTIDE SEQUENCE</scope>
    <source>
        <strain evidence="4">Hsosn_3</strain>
        <tissue evidence="4">Leaf</tissue>
    </source>
</reference>
<evidence type="ECO:0000313" key="4">
    <source>
        <dbReference type="EMBL" id="KAK1389271.1"/>
    </source>
</evidence>
<dbReference type="PROSITE" id="PS50102">
    <property type="entry name" value="RRM"/>
    <property type="match status" value="2"/>
</dbReference>
<dbReference type="SUPFAM" id="SSF54928">
    <property type="entry name" value="RNA-binding domain, RBD"/>
    <property type="match status" value="2"/>
</dbReference>
<proteinExistence type="predicted"/>
<protein>
    <submittedName>
        <fullName evidence="4">UBP1-associated protein 2C</fullName>
    </submittedName>
</protein>
<reference evidence="4" key="2">
    <citation type="submission" date="2023-05" db="EMBL/GenBank/DDBJ databases">
        <authorList>
            <person name="Schelkunov M.I."/>
        </authorList>
    </citation>
    <scope>NUCLEOTIDE SEQUENCE</scope>
    <source>
        <strain evidence="4">Hsosn_3</strain>
        <tissue evidence="4">Leaf</tissue>
    </source>
</reference>
<dbReference type="AlphaFoldDB" id="A0AAD8IPH6"/>
<evidence type="ECO:0000313" key="5">
    <source>
        <dbReference type="Proteomes" id="UP001237642"/>
    </source>
</evidence>
<dbReference type="InterPro" id="IPR000504">
    <property type="entry name" value="RRM_dom"/>
</dbReference>
<dbReference type="Proteomes" id="UP001237642">
    <property type="component" value="Unassembled WGS sequence"/>
</dbReference>
<dbReference type="GO" id="GO:0003723">
    <property type="term" value="F:RNA binding"/>
    <property type="evidence" value="ECO:0007669"/>
    <property type="project" value="UniProtKB-UniRule"/>
</dbReference>
<feature type="domain" description="RRM" evidence="3">
    <location>
        <begin position="67"/>
        <end position="144"/>
    </location>
</feature>
<dbReference type="EMBL" id="JAUIZM010000004">
    <property type="protein sequence ID" value="KAK1389271.1"/>
    <property type="molecule type" value="Genomic_DNA"/>
</dbReference>
<feature type="domain" description="RRM" evidence="3">
    <location>
        <begin position="161"/>
        <end position="241"/>
    </location>
</feature>
<evidence type="ECO:0000256" key="2">
    <source>
        <dbReference type="PROSITE-ProRule" id="PRU00176"/>
    </source>
</evidence>
<keyword evidence="5" id="KW-1185">Reference proteome</keyword>
<keyword evidence="1 2" id="KW-0694">RNA-binding</keyword>
<dbReference type="InterPro" id="IPR012677">
    <property type="entry name" value="Nucleotide-bd_a/b_plait_sf"/>
</dbReference>
<dbReference type="Pfam" id="PF00076">
    <property type="entry name" value="RRM_1"/>
    <property type="match status" value="2"/>
</dbReference>
<sequence>MDLTKKRKLEDNGLLQPIFDLSIADVRKIISSFTNDQLLDIVQNAAVRHLDVLDAVRSIADQDLSQRKLFIRGLGWDTTNENLAAIFSAYGELDEAVVILDKATGKSKGFGFLTYKHIDGAIRALKEPSKKIDGRMTVTNLASAGPGGGPVMQQPVDVSNRKIYVANVPYEMPADRLLGFFLSYGEIEEGPLGFDKLTGKSKGFALFVYKSEEGAKAALVDPVKNIDGVQLNCKLANDGKKGKGGGGEVHGNGVGVGVQQVGVVQGSGAVGQYGGAGGVTGYGGVAYAGGLQGPLTQGQHPQNPSFGGGIGVGGPGYSSLPSQVPTSMGYNGGYGAVSGAGAPYSSSQYGGPGATGYGGLGGAATRLGAGVGGSVSGAGLGAGVGGLGGAATGGGLGVGAAGHIGAVSGLGGSSSALGGAAAGLGGPSRMSLLTKITRRLGHLQQAEGHTVECTLLGIKVYDSFVGRS</sequence>
<name>A0AAD8IPH6_9APIA</name>
<dbReference type="PANTHER" id="PTHR48024:SF25">
    <property type="entry name" value="UBP1-ASSOCIATED PROTEIN 2C"/>
    <property type="match status" value="1"/>
</dbReference>
<dbReference type="InterPro" id="IPR050886">
    <property type="entry name" value="RNA-binding_reg"/>
</dbReference>
<gene>
    <name evidence="4" type="ORF">POM88_017449</name>
</gene>